<proteinExistence type="predicted"/>
<dbReference type="EMBL" id="LBBL01000040">
    <property type="protein sequence ID" value="KKF96499.1"/>
    <property type="molecule type" value="Genomic_DNA"/>
</dbReference>
<reference evidence="2 3" key="1">
    <citation type="submission" date="2015-04" db="EMBL/GenBank/DDBJ databases">
        <title>Genome sequence of Ceratocystis platani, a major pathogen of plane trees.</title>
        <authorList>
            <person name="Belbahri L."/>
        </authorList>
    </citation>
    <scope>NUCLEOTIDE SEQUENCE [LARGE SCALE GENOMIC DNA]</scope>
    <source>
        <strain evidence="2 3">CFO</strain>
    </source>
</reference>
<feature type="compositionally biased region" description="Low complexity" evidence="1">
    <location>
        <begin position="42"/>
        <end position="56"/>
    </location>
</feature>
<comment type="caution">
    <text evidence="2">The sequence shown here is derived from an EMBL/GenBank/DDBJ whole genome shotgun (WGS) entry which is preliminary data.</text>
</comment>
<organism evidence="2 3">
    <name type="scientific">Ceratocystis fimbriata f. sp. platani</name>
    <dbReference type="NCBI Taxonomy" id="88771"/>
    <lineage>
        <taxon>Eukaryota</taxon>
        <taxon>Fungi</taxon>
        <taxon>Dikarya</taxon>
        <taxon>Ascomycota</taxon>
        <taxon>Pezizomycotina</taxon>
        <taxon>Sordariomycetes</taxon>
        <taxon>Hypocreomycetidae</taxon>
        <taxon>Microascales</taxon>
        <taxon>Ceratocystidaceae</taxon>
        <taxon>Ceratocystis</taxon>
    </lineage>
</organism>
<dbReference type="AlphaFoldDB" id="A0A0F8DKU6"/>
<evidence type="ECO:0000256" key="1">
    <source>
        <dbReference type="SAM" id="MobiDB-lite"/>
    </source>
</evidence>
<evidence type="ECO:0000313" key="2">
    <source>
        <dbReference type="EMBL" id="KKF96499.1"/>
    </source>
</evidence>
<feature type="region of interest" description="Disordered" evidence="1">
    <location>
        <begin position="31"/>
        <end position="56"/>
    </location>
</feature>
<protein>
    <submittedName>
        <fullName evidence="2">Uncharacterized protein</fullName>
    </submittedName>
</protein>
<gene>
    <name evidence="2" type="ORF">CFO_g1123</name>
</gene>
<dbReference type="Proteomes" id="UP000034841">
    <property type="component" value="Unassembled WGS sequence"/>
</dbReference>
<evidence type="ECO:0000313" key="3">
    <source>
        <dbReference type="Proteomes" id="UP000034841"/>
    </source>
</evidence>
<keyword evidence="3" id="KW-1185">Reference proteome</keyword>
<name>A0A0F8DKU6_CERFI</name>
<sequence length="416" mass="46366">MSTEHIAAPNIIRDDGTIRYGLPADEIAVEAHPASDPGPYCANSHSQSPSSSAASIDSGAAYDNEGYYPLPRSNEERYAIDTPYEDEISWTVAQNPGPFFFELGPDDDDAWPLNMSMEQALALFKGSWPLSADDWAISLRPVFRYHVVNSPKWLIPETIVTWYDEDGRQVWMGDAILSALDMKDHGTKMYFLHKVVYDAKSPQNIIEGVFRMTSRHPGNTMTITSINLTPSDLKRLSERRQWGSSIPYSPHMSNYNDQRGGRDEWVLCSQSNVHAVNDIKWLNYTTIRPVHVTVRDSEKAARTPTASDGYIAGDVTVQLVSPDGKPVACYLNNAVYVEGLPFNIMSMCRVYARGGFINNLVLAESETQAKARIDLSNDRFSLPTAGPVVNPHRLIPFASYGKLDQPFVPWIGLGPF</sequence>
<accession>A0A0F8DKU6</accession>